<proteinExistence type="predicted"/>
<keyword evidence="4" id="KW-1185">Reference proteome</keyword>
<dbReference type="PROSITE" id="PS51372">
    <property type="entry name" value="PRD_2"/>
    <property type="match status" value="1"/>
</dbReference>
<evidence type="ECO:0000313" key="5">
    <source>
        <dbReference type="Proteomes" id="UP000373449"/>
    </source>
</evidence>
<dbReference type="EMBL" id="CAADJA010000002">
    <property type="protein sequence ID" value="VFS51364.1"/>
    <property type="molecule type" value="Genomic_DNA"/>
</dbReference>
<name>A0A2C6C444_9GAMM</name>
<evidence type="ECO:0000259" key="1">
    <source>
        <dbReference type="PROSITE" id="PS51372"/>
    </source>
</evidence>
<dbReference type="InterPro" id="IPR020044">
    <property type="entry name" value="PRD_EF0829/AHA3910"/>
</dbReference>
<dbReference type="RefSeq" id="WP_029094606.1">
    <property type="nucleotide sequence ID" value="NZ_CAADJA010000002.1"/>
</dbReference>
<dbReference type="Proteomes" id="UP000224974">
    <property type="component" value="Unassembled WGS sequence"/>
</dbReference>
<dbReference type="AlphaFoldDB" id="A0A2C6C444"/>
<dbReference type="STRING" id="1111728.GCA_000427805_01600"/>
<reference evidence="3 5" key="3">
    <citation type="submission" date="2019-03" db="EMBL/GenBank/DDBJ databases">
        <authorList>
            <consortium name="Pathogen Informatics"/>
        </authorList>
    </citation>
    <scope>NUCLEOTIDE SEQUENCE [LARGE SCALE GENOMIC DNA]</scope>
    <source>
        <strain evidence="3 5">NCTC12282</strain>
    </source>
</reference>
<gene>
    <name evidence="2" type="ORF">CRN84_18145</name>
    <name evidence="3" type="ORF">NCTC12282_05007</name>
</gene>
<reference evidence="4" key="1">
    <citation type="submission" date="2017-09" db="EMBL/GenBank/DDBJ databases">
        <title>FDA dAtabase for Regulatory Grade micrObial Sequences (FDA-ARGOS): Supporting development and validation of Infectious Disease Dx tests.</title>
        <authorList>
            <person name="Minogue T."/>
            <person name="Wolcott M."/>
            <person name="Wasieloski L."/>
            <person name="Aguilar W."/>
            <person name="Moore D."/>
            <person name="Tallon L."/>
            <person name="Sadzewicz L."/>
            <person name="Ott S."/>
            <person name="Zhao X."/>
            <person name="Nagaraj S."/>
            <person name="Vavikolanu K."/>
            <person name="Aluvathingal J."/>
            <person name="Nadendla S."/>
            <person name="Sichtig H."/>
        </authorList>
    </citation>
    <scope>NUCLEOTIDE SEQUENCE [LARGE SCALE GENOMIC DNA]</scope>
    <source>
        <strain evidence="4">FDAARGOS_387</strain>
    </source>
</reference>
<evidence type="ECO:0000313" key="4">
    <source>
        <dbReference type="Proteomes" id="UP000224974"/>
    </source>
</evidence>
<accession>A0A2C6C444</accession>
<reference evidence="2" key="2">
    <citation type="submission" date="2017-09" db="EMBL/GenBank/DDBJ databases">
        <title>FDA dAtabase for Regulatory Grade micrObial Sequences (FDA-ARGOS): Supporting development and validation of Infectious Disease Dx tests.</title>
        <authorList>
            <person name="Minogue T."/>
            <person name="Wolcott M."/>
            <person name="Wasieloski L."/>
            <person name="Aguilar W."/>
            <person name="Moore D."/>
            <person name="Tallon L.J."/>
            <person name="Sadzewicz L."/>
            <person name="Ott S."/>
            <person name="Zhao X."/>
            <person name="Nagaraj S."/>
            <person name="Vavikolanu K."/>
            <person name="Aluvathingal J."/>
            <person name="Nadendla S."/>
            <person name="Sichtig H."/>
        </authorList>
    </citation>
    <scope>NUCLEOTIDE SEQUENCE</scope>
    <source>
        <strain evidence="2">FDAARGOS_387</strain>
    </source>
</reference>
<evidence type="ECO:0000313" key="3">
    <source>
        <dbReference type="EMBL" id="VFS51364.1"/>
    </source>
</evidence>
<protein>
    <submittedName>
        <fullName evidence="3">PRD domain protein, EF_0829/AHA_3910 family</fullName>
    </submittedName>
    <submittedName>
        <fullName evidence="2">Transcriptional antiterminator</fullName>
    </submittedName>
</protein>
<dbReference type="SUPFAM" id="SSF63520">
    <property type="entry name" value="PTS-regulatory domain, PRD"/>
    <property type="match status" value="1"/>
</dbReference>
<dbReference type="GO" id="GO:0006355">
    <property type="term" value="P:regulation of DNA-templated transcription"/>
    <property type="evidence" value="ECO:0007669"/>
    <property type="project" value="InterPro"/>
</dbReference>
<feature type="domain" description="PRD" evidence="1">
    <location>
        <begin position="12"/>
        <end position="112"/>
    </location>
</feature>
<dbReference type="InterPro" id="IPR011608">
    <property type="entry name" value="PRD"/>
</dbReference>
<dbReference type="Gene3D" id="1.10.1790.10">
    <property type="entry name" value="PRD domain"/>
    <property type="match status" value="1"/>
</dbReference>
<evidence type="ECO:0000313" key="2">
    <source>
        <dbReference type="EMBL" id="PHI31120.1"/>
    </source>
</evidence>
<organism evidence="2 4">
    <name type="scientific">Budvicia aquatica</name>
    <dbReference type="NCBI Taxonomy" id="82979"/>
    <lineage>
        <taxon>Bacteria</taxon>
        <taxon>Pseudomonadati</taxon>
        <taxon>Pseudomonadota</taxon>
        <taxon>Gammaproteobacteria</taxon>
        <taxon>Enterobacterales</taxon>
        <taxon>Budviciaceae</taxon>
        <taxon>Budvicia</taxon>
    </lineage>
</organism>
<dbReference type="Proteomes" id="UP000373449">
    <property type="component" value="Unassembled WGS sequence"/>
</dbReference>
<dbReference type="InterPro" id="IPR036634">
    <property type="entry name" value="PRD_sf"/>
</dbReference>
<dbReference type="EMBL" id="PDDX01000001">
    <property type="protein sequence ID" value="PHI31120.1"/>
    <property type="molecule type" value="Genomic_DNA"/>
</dbReference>
<dbReference type="NCBIfam" id="TIGR03582">
    <property type="entry name" value="EF_0829"/>
    <property type="match status" value="1"/>
</dbReference>
<sequence length="112" mass="12724">MSESHIRFNMVEDNLEPTEVTKELLMIIDGWLKEEGAYTTDVQQQMLESHVKAMVLRAKTGEPLPEVDRSLFEEISSESMQLAERAVNTLSGLPIEEAYLLSVHFEIARSNT</sequence>
<dbReference type="OrthoDB" id="8589790at2"/>